<dbReference type="EMBL" id="JADYXP020000005">
    <property type="protein sequence ID" value="KAL0123762.1"/>
    <property type="molecule type" value="Genomic_DNA"/>
</dbReference>
<evidence type="ECO:0000313" key="1">
    <source>
        <dbReference type="EMBL" id="KAL0123762.1"/>
    </source>
</evidence>
<name>A0AAW2GBV6_9HYME</name>
<dbReference type="AlphaFoldDB" id="A0AAW2GBV6"/>
<gene>
    <name evidence="1" type="ORF">PUN28_005931</name>
</gene>
<reference evidence="1 2" key="1">
    <citation type="submission" date="2023-03" db="EMBL/GenBank/DDBJ databases">
        <title>High recombination rates correlate with genetic variation in Cardiocondyla obscurior ants.</title>
        <authorList>
            <person name="Errbii M."/>
        </authorList>
    </citation>
    <scope>NUCLEOTIDE SEQUENCE [LARGE SCALE GENOMIC DNA]</scope>
    <source>
        <strain evidence="1">Alpha-2009</strain>
        <tissue evidence="1">Whole body</tissue>
    </source>
</reference>
<proteinExistence type="predicted"/>
<evidence type="ECO:0000313" key="2">
    <source>
        <dbReference type="Proteomes" id="UP001430953"/>
    </source>
</evidence>
<protein>
    <submittedName>
        <fullName evidence="1">Uncharacterized protein</fullName>
    </submittedName>
</protein>
<sequence length="203" mass="23312">MLEKSYLFFFKSFLFVLLKKINDLITFLSSRNIYKFKRLTKRARATLTYSDVRAHRLRYCHPGISPKLDAKSAILSESLDSFSWGTWCHPSDELQPAAWQANPAKAINYFEQFAHQLHSARRPTLFSFLCPGSYHHPLCPVYPASLCMWPVHQHDRVNACTHAHKNLRDYGCVGENTRASLHRHAAATMCVTGHSTKVQSDFL</sequence>
<keyword evidence="2" id="KW-1185">Reference proteome</keyword>
<dbReference type="Proteomes" id="UP001430953">
    <property type="component" value="Unassembled WGS sequence"/>
</dbReference>
<accession>A0AAW2GBV6</accession>
<organism evidence="1 2">
    <name type="scientific">Cardiocondyla obscurior</name>
    <dbReference type="NCBI Taxonomy" id="286306"/>
    <lineage>
        <taxon>Eukaryota</taxon>
        <taxon>Metazoa</taxon>
        <taxon>Ecdysozoa</taxon>
        <taxon>Arthropoda</taxon>
        <taxon>Hexapoda</taxon>
        <taxon>Insecta</taxon>
        <taxon>Pterygota</taxon>
        <taxon>Neoptera</taxon>
        <taxon>Endopterygota</taxon>
        <taxon>Hymenoptera</taxon>
        <taxon>Apocrita</taxon>
        <taxon>Aculeata</taxon>
        <taxon>Formicoidea</taxon>
        <taxon>Formicidae</taxon>
        <taxon>Myrmicinae</taxon>
        <taxon>Cardiocondyla</taxon>
    </lineage>
</organism>
<comment type="caution">
    <text evidence="1">The sequence shown here is derived from an EMBL/GenBank/DDBJ whole genome shotgun (WGS) entry which is preliminary data.</text>
</comment>